<feature type="binding site" evidence="15">
    <location>
        <position position="20"/>
    </location>
    <ligand>
        <name>Mg(2+)</name>
        <dbReference type="ChEBI" id="CHEBI:18420"/>
        <label>2</label>
    </ligand>
</feature>
<dbReference type="InterPro" id="IPR050860">
    <property type="entry name" value="FeoB_GTPase"/>
</dbReference>
<keyword evidence="12 16" id="KW-0472">Membrane</keyword>
<comment type="function">
    <text evidence="16">Probable transporter of a GTP-driven Fe(2+) uptake system.</text>
</comment>
<comment type="subcellular location">
    <subcellularLocation>
        <location evidence="1 16">Cell inner membrane</location>
        <topology evidence="1 16">Multi-pass membrane protein</topology>
    </subcellularLocation>
</comment>
<keyword evidence="15" id="KW-0460">Magnesium</keyword>
<feature type="binding site" evidence="15">
    <location>
        <position position="21"/>
    </location>
    <ligand>
        <name>Mg(2+)</name>
        <dbReference type="ChEBI" id="CHEBI:18420"/>
        <label>2</label>
    </ligand>
</feature>
<dbReference type="InterPro" id="IPR027417">
    <property type="entry name" value="P-loop_NTPase"/>
</dbReference>
<reference evidence="18 19" key="1">
    <citation type="submission" date="2018-01" db="EMBL/GenBank/DDBJ databases">
        <title>Whole genome sequencing of Histamine producing bacteria.</title>
        <authorList>
            <person name="Butler K."/>
        </authorList>
    </citation>
    <scope>NUCLEOTIDE SEQUENCE [LARGE SCALE GENOMIC DNA]</scope>
    <source>
        <strain evidence="18 19">FS-7.2</strain>
    </source>
</reference>
<evidence type="ECO:0000313" key="19">
    <source>
        <dbReference type="Proteomes" id="UP000241426"/>
    </source>
</evidence>
<dbReference type="RefSeq" id="WP_107186613.1">
    <property type="nucleotide sequence ID" value="NZ_PYNF01000019.1"/>
</dbReference>
<dbReference type="Pfam" id="PF07670">
    <property type="entry name" value="Gate"/>
    <property type="match status" value="2"/>
</dbReference>
<sequence length="779" mass="85308">MANSIALLGNPNCGKTTLFNTLTGARQRTGNWAGVTVDKKEGTYQYHNQTVTVVDLPGIYSMSSFDEQGSVDEQIGCDYILSGEADLVVNIVDAANIERNLYLTLQLIEMNVPCLVVLNMLDIARQKNIVIDAEALSAQLGCPVVCLIANKNKGVEPLKAAIEKQLITPQTSSFKTHFPLQLRQVITQLSADFPDTLIAENNKQWLALRLLESDISAQKHILNTDIPDRVTHYQDLLFQAYNEHADLLIADARYQTVADLIAQSTSHEQATQHKLTQWIDAIVLNRYLGLPIFLLVMYLMFWFAINIGGGLQPIFDEGSAAIFIHGTAWLCQYLGLPMWLGAILSQGLGGGINTVMPFIPQIGLMFLYLSVLEDSGYMARAAFVIDRLMQAIGLPGKSFVPLIVGFGCNIPSIMASRTLETPRDRILTSMMAPFMSCGARLAIFGVFSAAFFQGMGSLIVFSLYLLGILVAVLTGFVLKKTLLTGEASPFIMELPTYHVPSLKTTLIHSWSRLRGFLVKACRLIIPICMIVMALNSVTFSGRVIEPGQQQNSALSDIGRWVTPVLSPLGVDQQNWPASVGLLTGFLAKEVVVGTLNTLYSAELANQKIIDGADGTQPFHLLTELKTAWQDTVTGVENSFSLTTLKNPIKASEADGSMNTTAMGQMHNQFGSMVGAYAYLIFVLLYVPCVSTIGVIAKEIGRNWAWFSTFWGIAVAYALAIAFYQTATFTAHPMATIGWLVFACSLIISFIIGIRYLSQKVDWQLSIPTTPAQHKSGGCH</sequence>
<keyword evidence="9 16" id="KW-0408">Iron</keyword>
<evidence type="ECO:0000256" key="7">
    <source>
        <dbReference type="ARBA" id="ARBA00022741"/>
    </source>
</evidence>
<keyword evidence="7 14" id="KW-0547">Nucleotide-binding</keyword>
<organism evidence="18 19">
    <name type="scientific">Photobacterium kishitanii</name>
    <dbReference type="NCBI Taxonomy" id="318456"/>
    <lineage>
        <taxon>Bacteria</taxon>
        <taxon>Pseudomonadati</taxon>
        <taxon>Pseudomonadota</taxon>
        <taxon>Gammaproteobacteria</taxon>
        <taxon>Vibrionales</taxon>
        <taxon>Vibrionaceae</taxon>
        <taxon>Photobacterium</taxon>
    </lineage>
</organism>
<evidence type="ECO:0000256" key="8">
    <source>
        <dbReference type="ARBA" id="ARBA00022989"/>
    </source>
</evidence>
<dbReference type="InterPro" id="IPR006073">
    <property type="entry name" value="GTP-bd"/>
</dbReference>
<dbReference type="PANTHER" id="PTHR43185">
    <property type="entry name" value="FERROUS IRON TRANSPORT PROTEIN B"/>
    <property type="match status" value="1"/>
</dbReference>
<name>A0A2T3KEB9_9GAMM</name>
<feature type="domain" description="FeoB-type G" evidence="17">
    <location>
        <begin position="2"/>
        <end position="168"/>
    </location>
</feature>
<keyword evidence="15" id="KW-0479">Metal-binding</keyword>
<dbReference type="NCBIfam" id="NF007105">
    <property type="entry name" value="PRK09554.1"/>
    <property type="match status" value="1"/>
</dbReference>
<feature type="transmembrane region" description="Helical" evidence="16">
    <location>
        <begin position="287"/>
        <end position="308"/>
    </location>
</feature>
<evidence type="ECO:0000256" key="11">
    <source>
        <dbReference type="ARBA" id="ARBA00023134"/>
    </source>
</evidence>
<dbReference type="InterPro" id="IPR011640">
    <property type="entry name" value="Fe2_transport_prot_B_C"/>
</dbReference>
<dbReference type="GO" id="GO:0005886">
    <property type="term" value="C:plasma membrane"/>
    <property type="evidence" value="ECO:0007669"/>
    <property type="project" value="UniProtKB-SubCell"/>
</dbReference>
<dbReference type="Pfam" id="PF02421">
    <property type="entry name" value="FeoB_N"/>
    <property type="match status" value="1"/>
</dbReference>
<evidence type="ECO:0000256" key="14">
    <source>
        <dbReference type="PIRSR" id="PIRSR603373-1"/>
    </source>
</evidence>
<accession>A0A2T3KEB9</accession>
<dbReference type="PANTHER" id="PTHR43185:SF1">
    <property type="entry name" value="FE(2+) TRANSPORTER FEOB"/>
    <property type="match status" value="1"/>
</dbReference>
<evidence type="ECO:0000256" key="10">
    <source>
        <dbReference type="ARBA" id="ARBA00023065"/>
    </source>
</evidence>
<feature type="transmembrane region" description="Helical" evidence="16">
    <location>
        <begin position="675"/>
        <end position="696"/>
    </location>
</feature>
<dbReference type="FunFam" id="3.40.50.300:FF:000426">
    <property type="entry name" value="Ferrous iron transport protein B"/>
    <property type="match status" value="1"/>
</dbReference>
<protein>
    <recommendedName>
        <fullName evidence="13 16">Ferrous iron transport protein B</fullName>
    </recommendedName>
</protein>
<dbReference type="Gene3D" id="3.40.50.300">
    <property type="entry name" value="P-loop containing nucleotide triphosphate hydrolases"/>
    <property type="match status" value="1"/>
</dbReference>
<dbReference type="GO" id="GO:0046872">
    <property type="term" value="F:metal ion binding"/>
    <property type="evidence" value="ECO:0007669"/>
    <property type="project" value="UniProtKB-KW"/>
</dbReference>
<evidence type="ECO:0000256" key="5">
    <source>
        <dbReference type="ARBA" id="ARBA00022519"/>
    </source>
</evidence>
<dbReference type="Pfam" id="PF07664">
    <property type="entry name" value="FeoB_C"/>
    <property type="match status" value="1"/>
</dbReference>
<keyword evidence="6 16" id="KW-0812">Transmembrane</keyword>
<evidence type="ECO:0000256" key="12">
    <source>
        <dbReference type="ARBA" id="ARBA00023136"/>
    </source>
</evidence>
<dbReference type="NCBIfam" id="TIGR00437">
    <property type="entry name" value="feoB"/>
    <property type="match status" value="1"/>
</dbReference>
<feature type="binding site" evidence="14">
    <location>
        <begin position="9"/>
        <end position="16"/>
    </location>
    <ligand>
        <name>GTP</name>
        <dbReference type="ChEBI" id="CHEBI:37565"/>
        <label>1</label>
    </ligand>
</feature>
<feature type="transmembrane region" description="Helical" evidence="16">
    <location>
        <begin position="352"/>
        <end position="371"/>
    </location>
</feature>
<evidence type="ECO:0000256" key="4">
    <source>
        <dbReference type="ARBA" id="ARBA00022496"/>
    </source>
</evidence>
<evidence type="ECO:0000313" key="18">
    <source>
        <dbReference type="EMBL" id="PSU95426.1"/>
    </source>
</evidence>
<keyword evidence="5" id="KW-0997">Cell inner membrane</keyword>
<feature type="transmembrane region" description="Helical" evidence="16">
    <location>
        <begin position="399"/>
        <end position="419"/>
    </location>
</feature>
<proteinExistence type="inferred from homology"/>
<comment type="similarity">
    <text evidence="16">Belongs to the TRAFAC class TrmE-Era-EngA-EngB-Septin-like GTPase superfamily. FeoB GTPase (TC 9.A.8) family.</text>
</comment>
<dbReference type="PRINTS" id="PR00326">
    <property type="entry name" value="GTP1OBG"/>
</dbReference>
<dbReference type="Gene3D" id="1.10.287.1770">
    <property type="match status" value="1"/>
</dbReference>
<dbReference type="InterPro" id="IPR041069">
    <property type="entry name" value="FeoB_Cyto"/>
</dbReference>
<dbReference type="Pfam" id="PF17910">
    <property type="entry name" value="FeoB_Cyto"/>
    <property type="match status" value="1"/>
</dbReference>
<feature type="binding site" evidence="14">
    <location>
        <begin position="119"/>
        <end position="122"/>
    </location>
    <ligand>
        <name>GTP</name>
        <dbReference type="ChEBI" id="CHEBI:37565"/>
        <label>1</label>
    </ligand>
</feature>
<feature type="binding site" evidence="14">
    <location>
        <begin position="34"/>
        <end position="38"/>
    </location>
    <ligand>
        <name>GTP</name>
        <dbReference type="ChEBI" id="CHEBI:37565"/>
        <label>1</label>
    </ligand>
</feature>
<feature type="transmembrane region" description="Helical" evidence="16">
    <location>
        <begin position="703"/>
        <end position="723"/>
    </location>
</feature>
<dbReference type="GO" id="GO:0015093">
    <property type="term" value="F:ferrous iron transmembrane transporter activity"/>
    <property type="evidence" value="ECO:0007669"/>
    <property type="project" value="UniProtKB-UniRule"/>
</dbReference>
<keyword evidence="10" id="KW-0406">Ion transport</keyword>
<evidence type="ECO:0000256" key="6">
    <source>
        <dbReference type="ARBA" id="ARBA00022692"/>
    </source>
</evidence>
<evidence type="ECO:0000256" key="3">
    <source>
        <dbReference type="ARBA" id="ARBA00022475"/>
    </source>
</evidence>
<keyword evidence="3" id="KW-1003">Cell membrane</keyword>
<keyword evidence="2 16" id="KW-0813">Transport</keyword>
<evidence type="ECO:0000256" key="16">
    <source>
        <dbReference type="RuleBase" id="RU362098"/>
    </source>
</evidence>
<dbReference type="PROSITE" id="PS51711">
    <property type="entry name" value="G_FEOB"/>
    <property type="match status" value="1"/>
</dbReference>
<evidence type="ECO:0000256" key="15">
    <source>
        <dbReference type="PIRSR" id="PIRSR603373-2"/>
    </source>
</evidence>
<feature type="binding site" evidence="14">
    <location>
        <begin position="55"/>
        <end position="58"/>
    </location>
    <ligand>
        <name>GTP</name>
        <dbReference type="ChEBI" id="CHEBI:37565"/>
        <label>1</label>
    </ligand>
</feature>
<dbReference type="InterPro" id="IPR030389">
    <property type="entry name" value="G_FEOB_dom"/>
</dbReference>
<evidence type="ECO:0000259" key="17">
    <source>
        <dbReference type="PROSITE" id="PS51711"/>
    </source>
</evidence>
<evidence type="ECO:0000256" key="13">
    <source>
        <dbReference type="NCBIfam" id="TIGR00437"/>
    </source>
</evidence>
<comment type="caution">
    <text evidence="18">The sequence shown here is derived from an EMBL/GenBank/DDBJ whole genome shotgun (WGS) entry which is preliminary data.</text>
</comment>
<dbReference type="AlphaFoldDB" id="A0A2T3KEB9"/>
<evidence type="ECO:0000256" key="2">
    <source>
        <dbReference type="ARBA" id="ARBA00022448"/>
    </source>
</evidence>
<keyword evidence="8 16" id="KW-1133">Transmembrane helix</keyword>
<feature type="transmembrane region" description="Helical" evidence="16">
    <location>
        <begin position="735"/>
        <end position="756"/>
    </location>
</feature>
<feature type="transmembrane region" description="Helical" evidence="16">
    <location>
        <begin position="458"/>
        <end position="478"/>
    </location>
</feature>
<dbReference type="InterPro" id="IPR003373">
    <property type="entry name" value="Fe2_transport_prot-B"/>
</dbReference>
<feature type="binding site" evidence="15">
    <location>
        <position position="24"/>
    </location>
    <ligand>
        <name>Mg(2+)</name>
        <dbReference type="ChEBI" id="CHEBI:18420"/>
        <label>2</label>
    </ligand>
</feature>
<keyword evidence="11 14" id="KW-0342">GTP-binding</keyword>
<feature type="transmembrane region" description="Helical" evidence="16">
    <location>
        <begin position="431"/>
        <end position="452"/>
    </location>
</feature>
<gene>
    <name evidence="18" type="primary">feoB</name>
    <name evidence="18" type="ORF">C9J27_18115</name>
</gene>
<dbReference type="CDD" id="cd01879">
    <property type="entry name" value="FeoB"/>
    <property type="match status" value="1"/>
</dbReference>
<dbReference type="SUPFAM" id="SSF52540">
    <property type="entry name" value="P-loop containing nucleoside triphosphate hydrolases"/>
    <property type="match status" value="1"/>
</dbReference>
<feature type="transmembrane region" description="Helical" evidence="16">
    <location>
        <begin position="320"/>
        <end position="340"/>
    </location>
</feature>
<dbReference type="EMBL" id="PYNF01000019">
    <property type="protein sequence ID" value="PSU95426.1"/>
    <property type="molecule type" value="Genomic_DNA"/>
</dbReference>
<evidence type="ECO:0000256" key="1">
    <source>
        <dbReference type="ARBA" id="ARBA00004429"/>
    </source>
</evidence>
<keyword evidence="4 16" id="KW-0410">Iron transport</keyword>
<dbReference type="Proteomes" id="UP000241426">
    <property type="component" value="Unassembled WGS sequence"/>
</dbReference>
<dbReference type="InterPro" id="IPR011642">
    <property type="entry name" value="Gate_dom"/>
</dbReference>
<evidence type="ECO:0000256" key="9">
    <source>
        <dbReference type="ARBA" id="ARBA00023004"/>
    </source>
</evidence>
<feature type="binding site" evidence="15">
    <location>
        <position position="23"/>
    </location>
    <ligand>
        <name>Mg(2+)</name>
        <dbReference type="ChEBI" id="CHEBI:18420"/>
        <label>2</label>
    </ligand>
</feature>
<dbReference type="GO" id="GO:0005525">
    <property type="term" value="F:GTP binding"/>
    <property type="evidence" value="ECO:0007669"/>
    <property type="project" value="UniProtKB-KW"/>
</dbReference>